<dbReference type="FunFam" id="2.40.70.10:FF:000096">
    <property type="entry name" value="Basic 7S globulin"/>
    <property type="match status" value="1"/>
</dbReference>
<accession>A0A6A6NJ37</accession>
<dbReference type="Pfam" id="PF14543">
    <property type="entry name" value="TAXi_N"/>
    <property type="match status" value="1"/>
</dbReference>
<reference evidence="5 6" key="1">
    <citation type="journal article" date="2020" name="Mol. Plant">
        <title>The Chromosome-Based Rubber Tree Genome Provides New Insights into Spurge Genome Evolution and Rubber Biosynthesis.</title>
        <authorList>
            <person name="Liu J."/>
            <person name="Shi C."/>
            <person name="Shi C.C."/>
            <person name="Li W."/>
            <person name="Zhang Q.J."/>
            <person name="Zhang Y."/>
            <person name="Li K."/>
            <person name="Lu H.F."/>
            <person name="Shi C."/>
            <person name="Zhu S.T."/>
            <person name="Xiao Z.Y."/>
            <person name="Nan H."/>
            <person name="Yue Y."/>
            <person name="Zhu X.G."/>
            <person name="Wu Y."/>
            <person name="Hong X.N."/>
            <person name="Fan G.Y."/>
            <person name="Tong Y."/>
            <person name="Zhang D."/>
            <person name="Mao C.L."/>
            <person name="Liu Y.L."/>
            <person name="Hao S.J."/>
            <person name="Liu W.Q."/>
            <person name="Lv M.Q."/>
            <person name="Zhang H.B."/>
            <person name="Liu Y."/>
            <person name="Hu-Tang G.R."/>
            <person name="Wang J.P."/>
            <person name="Wang J.H."/>
            <person name="Sun Y.H."/>
            <person name="Ni S.B."/>
            <person name="Chen W.B."/>
            <person name="Zhang X.C."/>
            <person name="Jiao Y.N."/>
            <person name="Eichler E.E."/>
            <person name="Li G.H."/>
            <person name="Liu X."/>
            <person name="Gao L.Z."/>
        </authorList>
    </citation>
    <scope>NUCLEOTIDE SEQUENCE [LARGE SCALE GENOMIC DNA]</scope>
    <source>
        <strain evidence="6">cv. GT1</strain>
        <tissue evidence="5">Leaf</tissue>
    </source>
</reference>
<comment type="caution">
    <text evidence="5">The sequence shown here is derived from an EMBL/GenBank/DDBJ whole genome shotgun (WGS) entry which is preliminary data.</text>
</comment>
<dbReference type="AlphaFoldDB" id="A0A6A6NJ37"/>
<dbReference type="PANTHER" id="PTHR47965:SF6">
    <property type="entry name" value="ASPARTIC PROTEINASE GIP1-RELATED"/>
    <property type="match status" value="1"/>
</dbReference>
<name>A0A6A6NJ37_HEVBR</name>
<evidence type="ECO:0000256" key="3">
    <source>
        <dbReference type="ARBA" id="ARBA00022525"/>
    </source>
</evidence>
<evidence type="ECO:0000313" key="6">
    <source>
        <dbReference type="Proteomes" id="UP000467840"/>
    </source>
</evidence>
<dbReference type="Proteomes" id="UP000467840">
    <property type="component" value="Chromosome 5"/>
</dbReference>
<dbReference type="EMBL" id="JAAGAX010000001">
    <property type="protein sequence ID" value="KAF2325146.1"/>
    <property type="molecule type" value="Genomic_DNA"/>
</dbReference>
<dbReference type="PROSITE" id="PS51767">
    <property type="entry name" value="PEPTIDASE_A1"/>
    <property type="match status" value="1"/>
</dbReference>
<evidence type="ECO:0000256" key="4">
    <source>
        <dbReference type="ARBA" id="ARBA00022729"/>
    </source>
</evidence>
<comment type="subcellular location">
    <subcellularLocation>
        <location evidence="1">Secreted</location>
        <location evidence="1">Extracellular space</location>
    </subcellularLocation>
</comment>
<dbReference type="GO" id="GO:0006508">
    <property type="term" value="P:proteolysis"/>
    <property type="evidence" value="ECO:0007669"/>
    <property type="project" value="InterPro"/>
</dbReference>
<organism evidence="5 6">
    <name type="scientific">Hevea brasiliensis</name>
    <name type="common">Para rubber tree</name>
    <name type="synonym">Siphonia brasiliensis</name>
    <dbReference type="NCBI Taxonomy" id="3981"/>
    <lineage>
        <taxon>Eukaryota</taxon>
        <taxon>Viridiplantae</taxon>
        <taxon>Streptophyta</taxon>
        <taxon>Embryophyta</taxon>
        <taxon>Tracheophyta</taxon>
        <taxon>Spermatophyta</taxon>
        <taxon>Magnoliopsida</taxon>
        <taxon>eudicotyledons</taxon>
        <taxon>Gunneridae</taxon>
        <taxon>Pentapetalae</taxon>
        <taxon>rosids</taxon>
        <taxon>fabids</taxon>
        <taxon>Malpighiales</taxon>
        <taxon>Euphorbiaceae</taxon>
        <taxon>Crotonoideae</taxon>
        <taxon>Micrandreae</taxon>
        <taxon>Hevea</taxon>
    </lineage>
</organism>
<proteinExistence type="inferred from homology"/>
<dbReference type="GO" id="GO:0005576">
    <property type="term" value="C:extracellular region"/>
    <property type="evidence" value="ECO:0007669"/>
    <property type="project" value="UniProtKB-SubCell"/>
</dbReference>
<dbReference type="InterPro" id="IPR033868">
    <property type="entry name" value="Xylanase_inhibitor_I-like"/>
</dbReference>
<comment type="similarity">
    <text evidence="2">Belongs to the peptidase A1 family.</text>
</comment>
<dbReference type="InterPro" id="IPR032861">
    <property type="entry name" value="TAXi_N"/>
</dbReference>
<dbReference type="InterPro" id="IPR001461">
    <property type="entry name" value="Aspartic_peptidase_A1"/>
</dbReference>
<protein>
    <submittedName>
        <fullName evidence="5">Uncharacterized protein</fullName>
    </submittedName>
</protein>
<dbReference type="InterPro" id="IPR021109">
    <property type="entry name" value="Peptidase_aspartic_dom_sf"/>
</dbReference>
<dbReference type="CDD" id="cd05489">
    <property type="entry name" value="xylanase_inhibitor_I_like"/>
    <property type="match status" value="1"/>
</dbReference>
<dbReference type="Pfam" id="PF14541">
    <property type="entry name" value="TAXi_C"/>
    <property type="match status" value="1"/>
</dbReference>
<keyword evidence="6" id="KW-1185">Reference proteome</keyword>
<gene>
    <name evidence="5" type="ORF">GH714_024655</name>
</gene>
<dbReference type="SUPFAM" id="SSF50630">
    <property type="entry name" value="Acid proteases"/>
    <property type="match status" value="1"/>
</dbReference>
<sequence length="432" mass="46798">MSLYSLLFFLSFISSLVLPLHAAFLLPIQKDHTTSQYTTTVYLKTPLQPTKLLLDLGASFTWVDCYRNYNSTTYQHIPCGTPLCDSFHSLACGNCYEPPGPACANDTCEFFPENSVTRKVNLEAALIDSLAVPTTDGSTQGPIAHVKNYIFSCARTALLQGLAAGVSGTVAMGRSNISLQGQVRTVFSAPNYFALCLSGSRKFLGVAFIGTSGPYNFLPGIEVGKSLIYTPLILNPVGGTVITYANHPSDEYFVGLTSIKVNGKVVVLNQTLLAIDSETGFGGTKISTVVPYTTLQTSIYKAFTEAFVKESSAMNLTLTNAVKPFSFCFSAKEIVSTRVGPEVPTVDLVMQSEEVYWRMFGSNSMVRVAHKGEDVWCLGFVDGGANPRTSIVIGGHLMEDNLLQFDLESNRLGFSSSLLFQGTTCANFNFTI</sequence>
<dbReference type="InterPro" id="IPR033121">
    <property type="entry name" value="PEPTIDASE_A1"/>
</dbReference>
<keyword evidence="3" id="KW-0964">Secreted</keyword>
<dbReference type="PANTHER" id="PTHR47965">
    <property type="entry name" value="ASPARTYL PROTEASE-RELATED"/>
    <property type="match status" value="1"/>
</dbReference>
<evidence type="ECO:0000313" key="5">
    <source>
        <dbReference type="EMBL" id="KAF2325146.1"/>
    </source>
</evidence>
<keyword evidence="4" id="KW-0732">Signal</keyword>
<evidence type="ECO:0000256" key="2">
    <source>
        <dbReference type="ARBA" id="ARBA00007447"/>
    </source>
</evidence>
<evidence type="ECO:0000256" key="1">
    <source>
        <dbReference type="ARBA" id="ARBA00004239"/>
    </source>
</evidence>
<dbReference type="Gene3D" id="2.40.70.10">
    <property type="entry name" value="Acid Proteases"/>
    <property type="match status" value="2"/>
</dbReference>
<dbReference type="GO" id="GO:0004190">
    <property type="term" value="F:aspartic-type endopeptidase activity"/>
    <property type="evidence" value="ECO:0007669"/>
    <property type="project" value="InterPro"/>
</dbReference>
<dbReference type="OrthoDB" id="1904546at2759"/>
<dbReference type="FunFam" id="2.40.70.10:FF:000041">
    <property type="entry name" value="Basic 7S globulin"/>
    <property type="match status" value="1"/>
</dbReference>
<dbReference type="InterPro" id="IPR032799">
    <property type="entry name" value="TAXi_C"/>
</dbReference>